<sequence>MPDIIWSANKTSFTYQGDTFSIPLFRSLVQNLIAKGERLLNDCLITAESDPFASLSVNEAQFLERIKENPAEGTNGYSFLSDHRNNWLQPLQQAVLEAILGSTKLKEKYLTCQKDGNILWKVNFIKFYTSLVDRLLEVLLLLIHISGGQPARSPEILDLTLWNSPTRRRNLHVIDGRVMVITRYHKSMHRTDKAKVISRFLPVNVSALLL</sequence>
<name>A0A3N4L944_9PEZI</name>
<evidence type="ECO:0000313" key="1">
    <source>
        <dbReference type="EMBL" id="RPB17979.1"/>
    </source>
</evidence>
<gene>
    <name evidence="1" type="ORF">L211DRAFT_799093</name>
</gene>
<dbReference type="STRING" id="1051890.A0A3N4L944"/>
<dbReference type="EMBL" id="ML121782">
    <property type="protein sequence ID" value="RPB17979.1"/>
    <property type="molecule type" value="Genomic_DNA"/>
</dbReference>
<feature type="non-terminal residue" evidence="1">
    <location>
        <position position="210"/>
    </location>
</feature>
<dbReference type="AlphaFoldDB" id="A0A3N4L944"/>
<accession>A0A3N4L944</accession>
<organism evidence="1 2">
    <name type="scientific">Terfezia boudieri ATCC MYA-4762</name>
    <dbReference type="NCBI Taxonomy" id="1051890"/>
    <lineage>
        <taxon>Eukaryota</taxon>
        <taxon>Fungi</taxon>
        <taxon>Dikarya</taxon>
        <taxon>Ascomycota</taxon>
        <taxon>Pezizomycotina</taxon>
        <taxon>Pezizomycetes</taxon>
        <taxon>Pezizales</taxon>
        <taxon>Pezizaceae</taxon>
        <taxon>Terfezia</taxon>
    </lineage>
</organism>
<dbReference type="Proteomes" id="UP000267821">
    <property type="component" value="Unassembled WGS sequence"/>
</dbReference>
<reference evidence="1 2" key="1">
    <citation type="journal article" date="2018" name="Nat. Ecol. Evol.">
        <title>Pezizomycetes genomes reveal the molecular basis of ectomycorrhizal truffle lifestyle.</title>
        <authorList>
            <person name="Murat C."/>
            <person name="Payen T."/>
            <person name="Noel B."/>
            <person name="Kuo A."/>
            <person name="Morin E."/>
            <person name="Chen J."/>
            <person name="Kohler A."/>
            <person name="Krizsan K."/>
            <person name="Balestrini R."/>
            <person name="Da Silva C."/>
            <person name="Montanini B."/>
            <person name="Hainaut M."/>
            <person name="Levati E."/>
            <person name="Barry K.W."/>
            <person name="Belfiori B."/>
            <person name="Cichocki N."/>
            <person name="Clum A."/>
            <person name="Dockter R.B."/>
            <person name="Fauchery L."/>
            <person name="Guy J."/>
            <person name="Iotti M."/>
            <person name="Le Tacon F."/>
            <person name="Lindquist E.A."/>
            <person name="Lipzen A."/>
            <person name="Malagnac F."/>
            <person name="Mello A."/>
            <person name="Molinier V."/>
            <person name="Miyauchi S."/>
            <person name="Poulain J."/>
            <person name="Riccioni C."/>
            <person name="Rubini A."/>
            <person name="Sitrit Y."/>
            <person name="Splivallo R."/>
            <person name="Traeger S."/>
            <person name="Wang M."/>
            <person name="Zifcakova L."/>
            <person name="Wipf D."/>
            <person name="Zambonelli A."/>
            <person name="Paolocci F."/>
            <person name="Nowrousian M."/>
            <person name="Ottonello S."/>
            <person name="Baldrian P."/>
            <person name="Spatafora J.W."/>
            <person name="Henrissat B."/>
            <person name="Nagy L.G."/>
            <person name="Aury J.M."/>
            <person name="Wincker P."/>
            <person name="Grigoriev I.V."/>
            <person name="Bonfante P."/>
            <person name="Martin F.M."/>
        </authorList>
    </citation>
    <scope>NUCLEOTIDE SEQUENCE [LARGE SCALE GENOMIC DNA]</scope>
    <source>
        <strain evidence="1 2">ATCC MYA-4762</strain>
    </source>
</reference>
<protein>
    <submittedName>
        <fullName evidence="1">Uncharacterized protein</fullName>
    </submittedName>
</protein>
<evidence type="ECO:0000313" key="2">
    <source>
        <dbReference type="Proteomes" id="UP000267821"/>
    </source>
</evidence>
<dbReference type="InParanoid" id="A0A3N4L944"/>
<keyword evidence="2" id="KW-1185">Reference proteome</keyword>
<dbReference type="OrthoDB" id="5425274at2759"/>
<proteinExistence type="predicted"/>